<evidence type="ECO:0000313" key="1">
    <source>
        <dbReference type="EMBL" id="AKO62036.1"/>
    </source>
</evidence>
<organism evidence="1 2">
    <name type="scientific">Staphylococcus phage 55-2</name>
    <dbReference type="NCBI Taxonomy" id="1675528"/>
    <lineage>
        <taxon>Viruses</taxon>
        <taxon>Duplodnaviria</taxon>
        <taxon>Heunggongvirae</taxon>
        <taxon>Uroviricota</taxon>
        <taxon>Caudoviricetes</taxon>
        <taxon>Azeredovirinae</taxon>
        <taxon>Phietavirus</taxon>
        <taxon>Phietavirus pv55</taxon>
    </lineage>
</organism>
<proteinExistence type="predicted"/>
<accession>A0A0H4IPC3</accession>
<dbReference type="InterPro" id="IPR021857">
    <property type="entry name" value="DUF3467"/>
</dbReference>
<sequence length="103" mass="11811">MDENEKLNVELNKSNDYIFGESYEIFYANALDVQVSITDLMVDFKQHTPSGFLSNKKIIMNPSLAKQLNKALEQALSQYENMHGTIKDIDTLQNEMSKIYGDE</sequence>
<dbReference type="Pfam" id="PF11950">
    <property type="entry name" value="DUF3467"/>
    <property type="match status" value="1"/>
</dbReference>
<reference evidence="1 2" key="1">
    <citation type="journal article" date="2015" name="PLoS Genet.">
        <title>Virus Satellites Drive Viral Evolution and Ecology.</title>
        <authorList>
            <person name="Frigols B."/>
            <person name="Quiles-Puchalt N."/>
            <person name="Mir-Sanchis I."/>
            <person name="Donderis J."/>
            <person name="Elena S.F."/>
            <person name="Buckling A."/>
            <person name="Novick R.P."/>
            <person name="Marina A."/>
            <person name="Penades J.R."/>
        </authorList>
    </citation>
    <scope>NUCLEOTIDE SEQUENCE [LARGE SCALE GENOMIC DNA]</scope>
</reference>
<evidence type="ECO:0008006" key="3">
    <source>
        <dbReference type="Google" id="ProtNLM"/>
    </source>
</evidence>
<name>A0A0H4IPC3_9CAUD</name>
<evidence type="ECO:0000313" key="2">
    <source>
        <dbReference type="Proteomes" id="UP000228586"/>
    </source>
</evidence>
<protein>
    <recommendedName>
        <fullName evidence="3">DUF3467 domain-containing protein</fullName>
    </recommendedName>
</protein>
<dbReference type="EMBL" id="KR709302">
    <property type="protein sequence ID" value="AKO62036.1"/>
    <property type="molecule type" value="Genomic_DNA"/>
</dbReference>
<dbReference type="Proteomes" id="UP000228586">
    <property type="component" value="Segment"/>
</dbReference>